<dbReference type="GO" id="GO:0009395">
    <property type="term" value="P:phospholipid catabolic process"/>
    <property type="evidence" value="ECO:0007669"/>
    <property type="project" value="TreeGrafter"/>
</dbReference>
<accession>A0A0C2SWL3</accession>
<dbReference type="GO" id="GO:0035556">
    <property type="term" value="P:intracellular signal transduction"/>
    <property type="evidence" value="ECO:0007669"/>
    <property type="project" value="InterPro"/>
</dbReference>
<protein>
    <recommendedName>
        <fullName evidence="7">Phospholipase</fullName>
        <ecNumber evidence="7">3.1.4.4</ecNumber>
    </recommendedName>
</protein>
<evidence type="ECO:0000313" key="11">
    <source>
        <dbReference type="EMBL" id="KIL67865.1"/>
    </source>
</evidence>
<feature type="compositionally biased region" description="Basic and acidic residues" evidence="8">
    <location>
        <begin position="380"/>
        <end position="390"/>
    </location>
</feature>
<dbReference type="STRING" id="946122.A0A0C2SWL3"/>
<dbReference type="PANTHER" id="PTHR18896">
    <property type="entry name" value="PHOSPHOLIPASE D"/>
    <property type="match status" value="1"/>
</dbReference>
<dbReference type="InterPro" id="IPR011993">
    <property type="entry name" value="PH-like_dom_sf"/>
</dbReference>
<dbReference type="SUPFAM" id="SSF56024">
    <property type="entry name" value="Phospholipase D/nuclease"/>
    <property type="match status" value="2"/>
</dbReference>
<dbReference type="SUPFAM" id="SSF50729">
    <property type="entry name" value="PH domain-like"/>
    <property type="match status" value="1"/>
</dbReference>
<dbReference type="Gene3D" id="2.30.29.30">
    <property type="entry name" value="Pleckstrin-homology domain (PH domain)/Phosphotyrosine-binding domain (PTB)"/>
    <property type="match status" value="1"/>
</dbReference>
<dbReference type="SMART" id="SM00155">
    <property type="entry name" value="PLDc"/>
    <property type="match status" value="2"/>
</dbReference>
<dbReference type="SUPFAM" id="SSF64268">
    <property type="entry name" value="PX domain"/>
    <property type="match status" value="1"/>
</dbReference>
<dbReference type="CDD" id="cd09138">
    <property type="entry name" value="PLDc_vPLD1_2_yPLD_like_1"/>
    <property type="match status" value="1"/>
</dbReference>
<dbReference type="InterPro" id="IPR025202">
    <property type="entry name" value="PLD-like_dom"/>
</dbReference>
<dbReference type="EMBL" id="KN818230">
    <property type="protein sequence ID" value="KIL67865.1"/>
    <property type="molecule type" value="Genomic_DNA"/>
</dbReference>
<name>A0A0C2SWL3_AMAMK</name>
<feature type="compositionally biased region" description="Basic and acidic residues" evidence="8">
    <location>
        <begin position="1247"/>
        <end position="1257"/>
    </location>
</feature>
<feature type="region of interest" description="Disordered" evidence="8">
    <location>
        <begin position="365"/>
        <end position="390"/>
    </location>
</feature>
<organism evidence="11 12">
    <name type="scientific">Amanita muscaria (strain Koide BX008)</name>
    <dbReference type="NCBI Taxonomy" id="946122"/>
    <lineage>
        <taxon>Eukaryota</taxon>
        <taxon>Fungi</taxon>
        <taxon>Dikarya</taxon>
        <taxon>Basidiomycota</taxon>
        <taxon>Agaricomycotina</taxon>
        <taxon>Agaricomycetes</taxon>
        <taxon>Agaricomycetidae</taxon>
        <taxon>Agaricales</taxon>
        <taxon>Pluteineae</taxon>
        <taxon>Amanitaceae</taxon>
        <taxon>Amanita</taxon>
    </lineage>
</organism>
<dbReference type="InterPro" id="IPR015679">
    <property type="entry name" value="PLipase_D_fam"/>
</dbReference>
<dbReference type="FunCoup" id="A0A0C2SWL3">
    <property type="interactions" value="451"/>
</dbReference>
<dbReference type="Pfam" id="PF13091">
    <property type="entry name" value="PLDc_2"/>
    <property type="match status" value="1"/>
</dbReference>
<dbReference type="InterPro" id="IPR001736">
    <property type="entry name" value="PLipase_D/transphosphatidylase"/>
</dbReference>
<proteinExistence type="inferred from homology"/>
<dbReference type="PROSITE" id="PS50003">
    <property type="entry name" value="PH_DOMAIN"/>
    <property type="match status" value="1"/>
</dbReference>
<evidence type="ECO:0000256" key="2">
    <source>
        <dbReference type="ARBA" id="ARBA00008664"/>
    </source>
</evidence>
<comment type="catalytic activity">
    <reaction evidence="1 7">
        <text>a 1,2-diacyl-sn-glycero-3-phosphocholine + H2O = a 1,2-diacyl-sn-glycero-3-phosphate + choline + H(+)</text>
        <dbReference type="Rhea" id="RHEA:14445"/>
        <dbReference type="ChEBI" id="CHEBI:15354"/>
        <dbReference type="ChEBI" id="CHEBI:15377"/>
        <dbReference type="ChEBI" id="CHEBI:15378"/>
        <dbReference type="ChEBI" id="CHEBI:57643"/>
        <dbReference type="ChEBI" id="CHEBI:58608"/>
        <dbReference type="EC" id="3.1.4.4"/>
    </reaction>
</comment>
<evidence type="ECO:0000259" key="10">
    <source>
        <dbReference type="PROSITE" id="PS50035"/>
    </source>
</evidence>
<dbReference type="InterPro" id="IPR016555">
    <property type="entry name" value="PLipase_D_euk"/>
</dbReference>
<dbReference type="Proteomes" id="UP000054549">
    <property type="component" value="Unassembled WGS sequence"/>
</dbReference>
<feature type="compositionally biased region" description="Basic and acidic residues" evidence="8">
    <location>
        <begin position="1081"/>
        <end position="1094"/>
    </location>
</feature>
<evidence type="ECO:0000256" key="5">
    <source>
        <dbReference type="ARBA" id="ARBA00022963"/>
    </source>
</evidence>
<dbReference type="PANTHER" id="PTHR18896:SF76">
    <property type="entry name" value="PHOSPHOLIPASE"/>
    <property type="match status" value="1"/>
</dbReference>
<feature type="domain" description="PLD phosphodiesterase" evidence="10">
    <location>
        <begin position="851"/>
        <end position="878"/>
    </location>
</feature>
<dbReference type="InterPro" id="IPR001849">
    <property type="entry name" value="PH_domain"/>
</dbReference>
<dbReference type="GO" id="GO:0004630">
    <property type="term" value="F:phospholipase D activity"/>
    <property type="evidence" value="ECO:0007669"/>
    <property type="project" value="UniProtKB-UniRule"/>
</dbReference>
<evidence type="ECO:0000256" key="3">
    <source>
        <dbReference type="ARBA" id="ARBA00022737"/>
    </source>
</evidence>
<evidence type="ECO:0000256" key="1">
    <source>
        <dbReference type="ARBA" id="ARBA00000798"/>
    </source>
</evidence>
<feature type="region of interest" description="Disordered" evidence="8">
    <location>
        <begin position="1244"/>
        <end position="1278"/>
    </location>
</feature>
<dbReference type="Gene3D" id="3.30.1520.10">
    <property type="entry name" value="Phox-like domain"/>
    <property type="match status" value="1"/>
</dbReference>
<dbReference type="InterPro" id="IPR036871">
    <property type="entry name" value="PX_dom_sf"/>
</dbReference>
<dbReference type="Gene3D" id="3.30.870.10">
    <property type="entry name" value="Endonuclease Chain A"/>
    <property type="match status" value="2"/>
</dbReference>
<dbReference type="GO" id="GO:0035091">
    <property type="term" value="F:phosphatidylinositol binding"/>
    <property type="evidence" value="ECO:0007669"/>
    <property type="project" value="InterPro"/>
</dbReference>
<keyword evidence="6" id="KW-0443">Lipid metabolism</keyword>
<dbReference type="EC" id="3.1.4.4" evidence="7"/>
<dbReference type="InParanoid" id="A0A0C2SWL3"/>
<evidence type="ECO:0000256" key="7">
    <source>
        <dbReference type="PIRNR" id="PIRNR009376"/>
    </source>
</evidence>
<keyword evidence="5 7" id="KW-0442">Lipid degradation</keyword>
<feature type="compositionally biased region" description="Basic and acidic residues" evidence="8">
    <location>
        <begin position="1015"/>
        <end position="1030"/>
    </location>
</feature>
<reference evidence="11 12" key="1">
    <citation type="submission" date="2014-04" db="EMBL/GenBank/DDBJ databases">
        <title>Evolutionary Origins and Diversification of the Mycorrhizal Mutualists.</title>
        <authorList>
            <consortium name="DOE Joint Genome Institute"/>
            <consortium name="Mycorrhizal Genomics Consortium"/>
            <person name="Kohler A."/>
            <person name="Kuo A."/>
            <person name="Nagy L.G."/>
            <person name="Floudas D."/>
            <person name="Copeland A."/>
            <person name="Barry K.W."/>
            <person name="Cichocki N."/>
            <person name="Veneault-Fourrey C."/>
            <person name="LaButti K."/>
            <person name="Lindquist E.A."/>
            <person name="Lipzen A."/>
            <person name="Lundell T."/>
            <person name="Morin E."/>
            <person name="Murat C."/>
            <person name="Riley R."/>
            <person name="Ohm R."/>
            <person name="Sun H."/>
            <person name="Tunlid A."/>
            <person name="Henrissat B."/>
            <person name="Grigoriev I.V."/>
            <person name="Hibbett D.S."/>
            <person name="Martin F."/>
        </authorList>
    </citation>
    <scope>NUCLEOTIDE SEQUENCE [LARGE SCALE GENOMIC DNA]</scope>
    <source>
        <strain evidence="11 12">Koide BX008</strain>
    </source>
</reference>
<dbReference type="PIRSF" id="PIRSF009376">
    <property type="entry name" value="Phospholipase_D_euk"/>
    <property type="match status" value="1"/>
</dbReference>
<evidence type="ECO:0000313" key="12">
    <source>
        <dbReference type="Proteomes" id="UP000054549"/>
    </source>
</evidence>
<dbReference type="OrthoDB" id="14911at2759"/>
<evidence type="ECO:0000256" key="8">
    <source>
        <dbReference type="SAM" id="MobiDB-lite"/>
    </source>
</evidence>
<feature type="domain" description="PLD phosphodiesterase" evidence="10">
    <location>
        <begin position="559"/>
        <end position="586"/>
    </location>
</feature>
<dbReference type="FunFam" id="3.30.870.10:FF:000011">
    <property type="entry name" value="Phospholipase"/>
    <property type="match status" value="1"/>
</dbReference>
<evidence type="ECO:0000259" key="9">
    <source>
        <dbReference type="PROSITE" id="PS50003"/>
    </source>
</evidence>
<gene>
    <name evidence="11" type="ORF">M378DRAFT_185469</name>
</gene>
<keyword evidence="4 7" id="KW-0378">Hydrolase</keyword>
<dbReference type="GO" id="GO:0006654">
    <property type="term" value="P:phosphatidic acid biosynthetic process"/>
    <property type="evidence" value="ECO:0007669"/>
    <property type="project" value="InterPro"/>
</dbReference>
<dbReference type="CDD" id="cd09141">
    <property type="entry name" value="PLDc_vPLD1_2_yPLD_like_2"/>
    <property type="match status" value="1"/>
</dbReference>
<keyword evidence="12" id="KW-1185">Reference proteome</keyword>
<sequence>MRRVVSAPHGPDPYPTSARKGWGRIQSYFLPSIAHSKGRSTTASHSSVVASSVNIADELSVGGMAPLILRLWFEQDEKGHRRIPVLLQRLRLHVSDSFNSLHMQKSVFRIECEYANGARWVVYRDLHDFLSLHLHYTVSNVYHHDNTHFPDFPRNSIPYLTKLLNKEDARDGRELALLQRAALEDYLVKLMRSVMFLPSANRLASFLELSSLFIRLARSGGHQYKAGYLKIQSVASGDGFGPKSGSQLGRKEERWCALRDSYLVFLDDPGETSVWDVFLLDPFFDIQRPKRYYRQGLSLLRPSSSKSTASLNGAPRHQEKRALLSYLPNPFSRTNLTPNESDPFQVVLGQSAAYDLLSTPILDPSTNLNPLGRDQYSADDNDRTKETKEAASSDVSKHTFYIVNSQMRLKLRARSERQMQQWITALQKASNHCPYAGKNRFNSFAPVRLNVAAQWLVDGRDYFWNLSRAILLAKECIYIHDWWLSPELELRRPGKEHYRIDRLLQRKATEGVKIYIILYQEVFSRTTPTDSNYTKQRLMSLHRNILVQRSPSHVPTGTFYWAHHEKLCVIDQTIVFMGGLDLCFGRWDTPQHALIDDSPEQPIWQGKDYSNPRVRDFVDLHKPFEDIYDRNKVPRMPWHDVGLQIVGQPARDAARHFTQRWNWLLRIKNHSREMPCLLPPPEFKESDLLQQDLTGTCELQLCRSAGPWSMGLQGHVEHSIQTAYIKAIQTSEHFVYIENQFFITSTVINETRIENKIGDAIVDRVIQAHHEKKPWKCCILIPLLPGFPSPVDSSQASSVRIILECQNRTISRGPHSIYSRLRKEGIDPNDYISFFSLRNWGKMQDGTLTTEQVYIHGKVCIVDDRLVIIGSANINERSMRGDRDSEIAAIIRDTDMIDGAMAGETFKVGRFAHSLRVRLMREHLGLDVDALDEETFTANDRAEPETRQDVWDLDAEQKYGQEDAVSHIRMSKLQNQANPMVNGALDTAGQAAEESGMSKTARALHKIGLNPKSASQDRNKALSEERKENGEEVSGFSISGVPTLEEKLVLEQNRPEGEIVNQYRCSDGPTSPLKGDENDDAKEIARFEQSKAEEESSGAPANAGERLEVAERPSNQSLNQSAEASSRRARSFLRHDSNRSSTKAWTLPTRRPQVEPRVFEDPIVDSFWKDIWVASAIHNTEIYRKVFYAVPDDLVTTWKQYKDFVSYHERTQKLSKDIPHEGCATNSLEENRDSQTVTRNSTWIEGKGTHRSGEHPDVQGSTFSRPTKRPEPFDRSEREEMEKLLGELNGHLVVYPTKFLEAEDIANNFLFNADRLLPLLIYD</sequence>
<dbReference type="SMART" id="SM00233">
    <property type="entry name" value="PH"/>
    <property type="match status" value="1"/>
</dbReference>
<feature type="region of interest" description="Disordered" evidence="8">
    <location>
        <begin position="1006"/>
        <end position="1038"/>
    </location>
</feature>
<feature type="compositionally biased region" description="Basic and acidic residues" evidence="8">
    <location>
        <begin position="1268"/>
        <end position="1278"/>
    </location>
</feature>
<evidence type="ECO:0000256" key="6">
    <source>
        <dbReference type="ARBA" id="ARBA00023098"/>
    </source>
</evidence>
<feature type="domain" description="PH" evidence="9">
    <location>
        <begin position="222"/>
        <end position="431"/>
    </location>
</feature>
<feature type="region of interest" description="Disordered" evidence="8">
    <location>
        <begin position="1059"/>
        <end position="1147"/>
    </location>
</feature>
<comment type="similarity">
    <text evidence="2 7">Belongs to the phospholipase D family.</text>
</comment>
<keyword evidence="3" id="KW-0677">Repeat</keyword>
<dbReference type="PROSITE" id="PS50035">
    <property type="entry name" value="PLD"/>
    <property type="match status" value="2"/>
</dbReference>
<dbReference type="HOGENOM" id="CLU_000690_3_2_1"/>
<evidence type="ECO:0000256" key="4">
    <source>
        <dbReference type="ARBA" id="ARBA00022801"/>
    </source>
</evidence>